<evidence type="ECO:0000313" key="1">
    <source>
        <dbReference type="EMBL" id="SVB83434.1"/>
    </source>
</evidence>
<dbReference type="EMBL" id="UINC01059717">
    <property type="protein sequence ID" value="SVB83434.1"/>
    <property type="molecule type" value="Genomic_DNA"/>
</dbReference>
<protein>
    <submittedName>
        <fullName evidence="1">Uncharacterized protein</fullName>
    </submittedName>
</protein>
<sequence>MLGDWERLKFNIDYKKFIEDEKNMEHWYRPFQPKKGILNDRESILL</sequence>
<name>A0A382H814_9ZZZZ</name>
<feature type="non-terminal residue" evidence="1">
    <location>
        <position position="46"/>
    </location>
</feature>
<proteinExistence type="predicted"/>
<gene>
    <name evidence="1" type="ORF">METZ01_LOCUS236288</name>
</gene>
<dbReference type="AlphaFoldDB" id="A0A382H814"/>
<reference evidence="1" key="1">
    <citation type="submission" date="2018-05" db="EMBL/GenBank/DDBJ databases">
        <authorList>
            <person name="Lanie J.A."/>
            <person name="Ng W.-L."/>
            <person name="Kazmierczak K.M."/>
            <person name="Andrzejewski T.M."/>
            <person name="Davidsen T.M."/>
            <person name="Wayne K.J."/>
            <person name="Tettelin H."/>
            <person name="Glass J.I."/>
            <person name="Rusch D."/>
            <person name="Podicherti R."/>
            <person name="Tsui H.-C.T."/>
            <person name="Winkler M.E."/>
        </authorList>
    </citation>
    <scope>NUCLEOTIDE SEQUENCE</scope>
</reference>
<accession>A0A382H814</accession>
<organism evidence="1">
    <name type="scientific">marine metagenome</name>
    <dbReference type="NCBI Taxonomy" id="408172"/>
    <lineage>
        <taxon>unclassified sequences</taxon>
        <taxon>metagenomes</taxon>
        <taxon>ecological metagenomes</taxon>
    </lineage>
</organism>